<reference evidence="2 3" key="1">
    <citation type="journal article" date="2016" name="Mol. Biol. Evol.">
        <title>Comparative Genomics of Early-Diverging Mushroom-Forming Fungi Provides Insights into the Origins of Lignocellulose Decay Capabilities.</title>
        <authorList>
            <person name="Nagy L.G."/>
            <person name="Riley R."/>
            <person name="Tritt A."/>
            <person name="Adam C."/>
            <person name="Daum C."/>
            <person name="Floudas D."/>
            <person name="Sun H."/>
            <person name="Yadav J.S."/>
            <person name="Pangilinan J."/>
            <person name="Larsson K.H."/>
            <person name="Matsuura K."/>
            <person name="Barry K."/>
            <person name="Labutti K."/>
            <person name="Kuo R."/>
            <person name="Ohm R.A."/>
            <person name="Bhattacharya S.S."/>
            <person name="Shirouzu T."/>
            <person name="Yoshinaga Y."/>
            <person name="Martin F.M."/>
            <person name="Grigoriev I.V."/>
            <person name="Hibbett D.S."/>
        </authorList>
    </citation>
    <scope>NUCLEOTIDE SEQUENCE [LARGE SCALE GENOMIC DNA]</scope>
    <source>
        <strain evidence="2 3">CBS 109695</strain>
    </source>
</reference>
<feature type="region of interest" description="Disordered" evidence="1">
    <location>
        <begin position="1"/>
        <end position="21"/>
    </location>
</feature>
<accession>A0A167SPT0</accession>
<evidence type="ECO:0000313" key="3">
    <source>
        <dbReference type="Proteomes" id="UP000076532"/>
    </source>
</evidence>
<evidence type="ECO:0000313" key="2">
    <source>
        <dbReference type="EMBL" id="KZP02123.1"/>
    </source>
</evidence>
<organism evidence="2 3">
    <name type="scientific">Athelia psychrophila</name>
    <dbReference type="NCBI Taxonomy" id="1759441"/>
    <lineage>
        <taxon>Eukaryota</taxon>
        <taxon>Fungi</taxon>
        <taxon>Dikarya</taxon>
        <taxon>Basidiomycota</taxon>
        <taxon>Agaricomycotina</taxon>
        <taxon>Agaricomycetes</taxon>
        <taxon>Agaricomycetidae</taxon>
        <taxon>Atheliales</taxon>
        <taxon>Atheliaceae</taxon>
        <taxon>Athelia</taxon>
    </lineage>
</organism>
<protein>
    <submittedName>
        <fullName evidence="2">Uncharacterized protein</fullName>
    </submittedName>
</protein>
<name>A0A167SPT0_9AGAM</name>
<gene>
    <name evidence="2" type="ORF">FIBSPDRAFT_970423</name>
</gene>
<dbReference type="AlphaFoldDB" id="A0A167SPT0"/>
<dbReference type="Proteomes" id="UP000076532">
    <property type="component" value="Unassembled WGS sequence"/>
</dbReference>
<dbReference type="EMBL" id="KV418959">
    <property type="protein sequence ID" value="KZP02123.1"/>
    <property type="molecule type" value="Genomic_DNA"/>
</dbReference>
<evidence type="ECO:0000256" key="1">
    <source>
        <dbReference type="SAM" id="MobiDB-lite"/>
    </source>
</evidence>
<proteinExistence type="predicted"/>
<keyword evidence="3" id="KW-1185">Reference proteome</keyword>
<sequence>MPKRKADEPAPAPQTRKKTRKVADIACGPLFAGNCGELKSGGRIRAMRNSEAKPEASRCANFEPR</sequence>